<feature type="transmembrane region" description="Helical" evidence="1">
    <location>
        <begin position="53"/>
        <end position="73"/>
    </location>
</feature>
<keyword evidence="1" id="KW-0472">Membrane</keyword>
<gene>
    <name evidence="2" type="ORF">ERS852425_00626</name>
</gene>
<dbReference type="AlphaFoldDB" id="A0A173RN95"/>
<dbReference type="EMBL" id="CYXT01000003">
    <property type="protein sequence ID" value="CUM79109.1"/>
    <property type="molecule type" value="Genomic_DNA"/>
</dbReference>
<dbReference type="SUPFAM" id="SSF82171">
    <property type="entry name" value="DPP6 N-terminal domain-like"/>
    <property type="match status" value="1"/>
</dbReference>
<dbReference type="Proteomes" id="UP000095598">
    <property type="component" value="Unassembled WGS sequence"/>
</dbReference>
<evidence type="ECO:0000313" key="2">
    <source>
        <dbReference type="EMBL" id="CUM79109.1"/>
    </source>
</evidence>
<evidence type="ECO:0000313" key="3">
    <source>
        <dbReference type="Proteomes" id="UP000095598"/>
    </source>
</evidence>
<reference evidence="2 3" key="1">
    <citation type="submission" date="2015-09" db="EMBL/GenBank/DDBJ databases">
        <authorList>
            <consortium name="Pathogen Informatics"/>
        </authorList>
    </citation>
    <scope>NUCLEOTIDE SEQUENCE [LARGE SCALE GENOMIC DNA]</scope>
    <source>
        <strain evidence="2 3">2789STDY5608868</strain>
    </source>
</reference>
<keyword evidence="1" id="KW-0812">Transmembrane</keyword>
<name>A0A173RN95_ANAHA</name>
<accession>A0A173RN95</accession>
<evidence type="ECO:0000256" key="1">
    <source>
        <dbReference type="SAM" id="Phobius"/>
    </source>
</evidence>
<proteinExistence type="predicted"/>
<sequence length="447" mass="52548">MKDNKDEEKTLFQAIDAVDDKFLMETLKDMEKRKNQNHKQQLKFKQMTPMVKAATIALICFLTLGISVSVAAATSKTFRQWIQKTFMSQTIYKVTQTKDVSDHKKNQKIVLKDNMEIKQGHNQSFICQYHYEGKYDVEVTDKVYTIEGNHLKELKPEKKWFHGIYNGRKFSFQYAVIRGEIYVYNVKGNISDIFWKVWDEDTIYVSLYHMNKKDDIIQKECIAKLNLKTGKVTKITDDTKICNMEMSPDGEWILLNYRSKGYWSALNLKTGKETKQPGISGYAHNEEICFIGKDKIVAMGNPVMTKNSEYNVWNKINLKTAKAIKQWDDRSKEEQYSNNEWYVYKEKKGKLHLKHLAYETSIDIPDVKTVHIIDDAGDYVLFDDDQGNDYLCNLRNKTYKKFILPKKFRDDTQMYLAGKEKKMLVQHGKEIYLIDISDMYKNIQPRK</sequence>
<dbReference type="RefSeq" id="WP_055257939.1">
    <property type="nucleotide sequence ID" value="NZ_CYXT01000003.1"/>
</dbReference>
<organism evidence="2 3">
    <name type="scientific">Anaerostipes hadrus</name>
    <dbReference type="NCBI Taxonomy" id="649756"/>
    <lineage>
        <taxon>Bacteria</taxon>
        <taxon>Bacillati</taxon>
        <taxon>Bacillota</taxon>
        <taxon>Clostridia</taxon>
        <taxon>Lachnospirales</taxon>
        <taxon>Lachnospiraceae</taxon>
        <taxon>Anaerostipes</taxon>
    </lineage>
</organism>
<keyword evidence="1" id="KW-1133">Transmembrane helix</keyword>
<protein>
    <submittedName>
        <fullName evidence="2">Uncharacterized protein</fullName>
    </submittedName>
</protein>